<dbReference type="Proteomes" id="UP000072904">
    <property type="component" value="Chromosome 5"/>
</dbReference>
<name>A0A077Y4Y6_PLAYE</name>
<dbReference type="RefSeq" id="XP_022811631.1">
    <property type="nucleotide sequence ID" value="XM_022955169.1"/>
</dbReference>
<reference evidence="3" key="3">
    <citation type="submission" date="2014-05" db="EMBL/GenBank/DDBJ databases">
        <authorList>
            <person name="Aslett M.A."/>
            <person name="De Silva N."/>
        </authorList>
    </citation>
    <scope>NUCLEOTIDE SEQUENCE</scope>
    <source>
        <strain evidence="3">17X</strain>
    </source>
</reference>
<reference evidence="3" key="4">
    <citation type="submission" date="2019-05" db="EMBL/GenBank/DDBJ databases">
        <authorList>
            <consortium name="Pathogen Informatics"/>
        </authorList>
    </citation>
    <scope>NUCLEOTIDE SEQUENCE</scope>
    <source>
        <strain evidence="3">17X</strain>
    </source>
</reference>
<dbReference type="VEuPathDB" id="PlasmoDB:Py17XNL_000504398"/>
<organism evidence="2 5">
    <name type="scientific">Plasmodium yoelii</name>
    <dbReference type="NCBI Taxonomy" id="5861"/>
    <lineage>
        <taxon>Eukaryota</taxon>
        <taxon>Sar</taxon>
        <taxon>Alveolata</taxon>
        <taxon>Apicomplexa</taxon>
        <taxon>Aconoidasida</taxon>
        <taxon>Haemosporida</taxon>
        <taxon>Plasmodiidae</taxon>
        <taxon>Plasmodium</taxon>
        <taxon>Plasmodium (Vinckeia)</taxon>
    </lineage>
</organism>
<dbReference type="VEuPathDB" id="PlasmoDB:PYYM_0503400"/>
<dbReference type="OMA" id="RIKNCNH"/>
<dbReference type="EMBL" id="LM993659">
    <property type="protein sequence ID" value="VTZ74082.1"/>
    <property type="molecule type" value="Genomic_DNA"/>
</dbReference>
<dbReference type="AlphaFoldDB" id="A0A077Y4Y6"/>
<evidence type="ECO:0000313" key="5">
    <source>
        <dbReference type="Proteomes" id="UP000072904"/>
    </source>
</evidence>
<reference evidence="2" key="2">
    <citation type="submission" date="2014-05" db="EMBL/GenBank/DDBJ databases">
        <authorList>
            <person name="Aslett A.Martin."/>
            <person name="De Silva Nishadi"/>
        </authorList>
    </citation>
    <scope>NUCLEOTIDE SEQUENCE</scope>
    <source>
        <strain evidence="2">YM</strain>
    </source>
</reference>
<accession>A0A077Y4Y6</accession>
<dbReference type="VEuPathDB" id="PlasmoDB:PY17X_0504000"/>
<dbReference type="KEGG" id="pyo:PY17X_0504000"/>
<feature type="compositionally biased region" description="Low complexity" evidence="1">
    <location>
        <begin position="444"/>
        <end position="468"/>
    </location>
</feature>
<dbReference type="VEuPathDB" id="PlasmoDB:PY02493"/>
<evidence type="ECO:0000313" key="4">
    <source>
        <dbReference type="Proteomes" id="UP000072874"/>
    </source>
</evidence>
<dbReference type="GeneID" id="3829600"/>
<proteinExistence type="predicted"/>
<dbReference type="Proteomes" id="UP000072874">
    <property type="component" value="Chromosome 5"/>
</dbReference>
<evidence type="ECO:0000313" key="2">
    <source>
        <dbReference type="EMBL" id="CDU16629.1"/>
    </source>
</evidence>
<sequence length="572" mass="68476">MEEKNINQDKEFIVGKNVIHNNFESPNFMSNFRDLLKNVKDAKNVKDEKDVKNVKNEKDENLSSYPNYYILNNELGVKKSIDNYNFIKNNKEDINKDKQTKGDKKYIIHLVPSKNSNFYNFIKKKKKEVLNMYGTDETYKYDTHISLTGFFFCDNINTFIKTLYIYFFYYAKLYYIYRKLLIINLFFHIHLKKNNNTNHIIYTSNKYKNNNYVNNTIIYQEKNEKKKKQKNYETPNEEITHTKKIRTYLQKYEIKNSNMYNNDKKQIYETHVLKTNDGYVIIPILCDWIKKLIENFQFLLKNNSFKSVNKRKLNNQDDISRTYIFKNEFFYKLSKKNNIPHSNNLQIISKTTLTKPSPQNKKEYTNLLPHPKCIIKKNNNSMLVYPSPHISIDNNFKSVKNEHQTKMVHNPYTPVLSSKQNINNEENGKNESKIALLRSENENNENQNENQNENNDNNQNENNDNNQNDDNDKIVKKQSQEKNIIKYKYSNTNVNLTNFRIKRCSHISLASNRDDQKIKNNIANIYNDIKYHFRNCSWDIVMFECDENDVNQDKNINNFLKEIFRFKNFAVS</sequence>
<protein>
    <submittedName>
        <fullName evidence="2">Uncharacterized protein</fullName>
    </submittedName>
</protein>
<dbReference type="OrthoDB" id="447200at2759"/>
<evidence type="ECO:0000313" key="3">
    <source>
        <dbReference type="EMBL" id="VTZ74082.1"/>
    </source>
</evidence>
<reference evidence="4 5" key="1">
    <citation type="journal article" date="2014" name="BMC Biol.">
        <title>A comprehensive evaluation of rodent malaria parasite genomes and gene expression.</title>
        <authorList>
            <person name="Otto T.D."/>
            <person name="Bohme U."/>
            <person name="Jackson A.P."/>
            <person name="Hunt M."/>
            <person name="Franke-Fayard B."/>
            <person name="Hoeijmakers W.A."/>
            <person name="Religa A.A."/>
            <person name="Robertson L."/>
            <person name="Sanders M."/>
            <person name="Ogun S.A."/>
            <person name="Cunningham D."/>
            <person name="Erhart A."/>
            <person name="Billker O."/>
            <person name="Khan S.M."/>
            <person name="Stunnenberg H.G."/>
            <person name="Langhorne J."/>
            <person name="Holder A.A."/>
            <person name="Waters A.P."/>
            <person name="Newbold C.I."/>
            <person name="Pain A."/>
            <person name="Berriman M."/>
            <person name="Janse C.J."/>
        </authorList>
    </citation>
    <scope>NUCLEOTIDE SEQUENCE [LARGE SCALE GENOMIC DNA]</scope>
    <source>
        <strain evidence="3 4">17X</strain>
        <strain evidence="2 5">YM</strain>
    </source>
</reference>
<evidence type="ECO:0000256" key="1">
    <source>
        <dbReference type="SAM" id="MobiDB-lite"/>
    </source>
</evidence>
<dbReference type="EMBL" id="LK934633">
    <property type="protein sequence ID" value="CDU16629.1"/>
    <property type="molecule type" value="Genomic_DNA"/>
</dbReference>
<gene>
    <name evidence="3" type="ORF">PY17X_0504000</name>
    <name evidence="2" type="ORF">PYYM_0503400</name>
</gene>
<feature type="region of interest" description="Disordered" evidence="1">
    <location>
        <begin position="442"/>
        <end position="474"/>
    </location>
</feature>